<organism evidence="2 3">
    <name type="scientific">Hymenobacter gummosus</name>
    <dbReference type="NCBI Taxonomy" id="1776032"/>
    <lineage>
        <taxon>Bacteria</taxon>
        <taxon>Pseudomonadati</taxon>
        <taxon>Bacteroidota</taxon>
        <taxon>Cytophagia</taxon>
        <taxon>Cytophagales</taxon>
        <taxon>Hymenobacteraceae</taxon>
        <taxon>Hymenobacter</taxon>
    </lineage>
</organism>
<keyword evidence="1" id="KW-0472">Membrane</keyword>
<evidence type="ECO:0000313" key="2">
    <source>
        <dbReference type="EMBL" id="RTQ48527.1"/>
    </source>
</evidence>
<accession>A0A3S0QH09</accession>
<keyword evidence="1" id="KW-0812">Transmembrane</keyword>
<feature type="transmembrane region" description="Helical" evidence="1">
    <location>
        <begin position="26"/>
        <end position="42"/>
    </location>
</feature>
<proteinExistence type="predicted"/>
<evidence type="ECO:0000313" key="3">
    <source>
        <dbReference type="Proteomes" id="UP000282184"/>
    </source>
</evidence>
<gene>
    <name evidence="2" type="ORF">EJV47_16275</name>
</gene>
<name>A0A3S0QH09_9BACT</name>
<protein>
    <submittedName>
        <fullName evidence="2">Uncharacterized protein</fullName>
    </submittedName>
</protein>
<feature type="transmembrane region" description="Helical" evidence="1">
    <location>
        <begin position="85"/>
        <end position="105"/>
    </location>
</feature>
<reference evidence="2 3" key="1">
    <citation type="submission" date="2018-12" db="EMBL/GenBank/DDBJ databases">
        <title>Hymenobacter gummosus sp. nov., isolated from a spring.</title>
        <authorList>
            <person name="Nie L."/>
        </authorList>
    </citation>
    <scope>NUCLEOTIDE SEQUENCE [LARGE SCALE GENOMIC DNA]</scope>
    <source>
        <strain evidence="2 3">KCTC 52166</strain>
    </source>
</reference>
<comment type="caution">
    <text evidence="2">The sequence shown here is derived from an EMBL/GenBank/DDBJ whole genome shotgun (WGS) entry which is preliminary data.</text>
</comment>
<dbReference type="Proteomes" id="UP000282184">
    <property type="component" value="Unassembled WGS sequence"/>
</dbReference>
<feature type="transmembrane region" description="Helical" evidence="1">
    <location>
        <begin position="49"/>
        <end position="73"/>
    </location>
</feature>
<keyword evidence="3" id="KW-1185">Reference proteome</keyword>
<dbReference type="AlphaFoldDB" id="A0A3S0QH09"/>
<sequence length="108" mass="11661">MAVEILGCITLQVAQTDSPFIEGQNVMVAAPGFLGTLLLWIYQRYRAKVLVGLSVVLLLISSFLLVALLLTAVAYGGAESVEVDALGVVVLLVYLVCNVVTVFQYRKE</sequence>
<evidence type="ECO:0000256" key="1">
    <source>
        <dbReference type="SAM" id="Phobius"/>
    </source>
</evidence>
<keyword evidence="1" id="KW-1133">Transmembrane helix</keyword>
<dbReference type="EMBL" id="RXOF01000009">
    <property type="protein sequence ID" value="RTQ48527.1"/>
    <property type="molecule type" value="Genomic_DNA"/>
</dbReference>